<dbReference type="PANTHER" id="PTHR30582">
    <property type="entry name" value="L,D-TRANSPEPTIDASE"/>
    <property type="match status" value="1"/>
</dbReference>
<dbReference type="InterPro" id="IPR005490">
    <property type="entry name" value="LD_TPept_cat_dom"/>
</dbReference>
<comment type="pathway">
    <text evidence="1 9">Cell wall biogenesis; peptidoglycan biosynthesis.</text>
</comment>
<keyword evidence="12" id="KW-1185">Reference proteome</keyword>
<keyword evidence="4" id="KW-0808">Transferase</keyword>
<evidence type="ECO:0000256" key="1">
    <source>
        <dbReference type="ARBA" id="ARBA00004752"/>
    </source>
</evidence>
<evidence type="ECO:0000256" key="8">
    <source>
        <dbReference type="ARBA" id="ARBA00023316"/>
    </source>
</evidence>
<evidence type="ECO:0000256" key="5">
    <source>
        <dbReference type="ARBA" id="ARBA00022801"/>
    </source>
</evidence>
<dbReference type="Gene3D" id="2.40.440.10">
    <property type="entry name" value="L,D-transpeptidase catalytic domain-like"/>
    <property type="match status" value="1"/>
</dbReference>
<feature type="active site" description="Nucleophile" evidence="9">
    <location>
        <position position="82"/>
    </location>
</feature>
<proteinExistence type="inferred from homology"/>
<dbReference type="PROSITE" id="PS52029">
    <property type="entry name" value="LD_TPASE"/>
    <property type="match status" value="1"/>
</dbReference>
<keyword evidence="3" id="KW-0328">Glycosyltransferase</keyword>
<sequence length="107" mass="12241">MIGRNQPINSVFVARRATGEIYSAELAQQFPDRDWILSRILWLSGTEKGINRLGSVDTMQRYIYIHGTPDREPMGQPVSHGCIRMRNQDIIELFDLIDIQTPVEIVA</sequence>
<gene>
    <name evidence="11" type="ORF">THMIRHAM_12440</name>
</gene>
<evidence type="ECO:0000256" key="7">
    <source>
        <dbReference type="ARBA" id="ARBA00022984"/>
    </source>
</evidence>
<organism evidence="11 12">
    <name type="scientific">Thiomicrorhabdus immobilis</name>
    <dbReference type="NCBI Taxonomy" id="2791037"/>
    <lineage>
        <taxon>Bacteria</taxon>
        <taxon>Pseudomonadati</taxon>
        <taxon>Pseudomonadota</taxon>
        <taxon>Gammaproteobacteria</taxon>
        <taxon>Thiotrichales</taxon>
        <taxon>Piscirickettsiaceae</taxon>
        <taxon>Thiomicrorhabdus</taxon>
    </lineage>
</organism>
<dbReference type="EMBL" id="AP024202">
    <property type="protein sequence ID" value="BCN93459.1"/>
    <property type="molecule type" value="Genomic_DNA"/>
</dbReference>
<evidence type="ECO:0000256" key="6">
    <source>
        <dbReference type="ARBA" id="ARBA00022960"/>
    </source>
</evidence>
<evidence type="ECO:0000313" key="12">
    <source>
        <dbReference type="Proteomes" id="UP001054820"/>
    </source>
</evidence>
<keyword evidence="5" id="KW-0378">Hydrolase</keyword>
<dbReference type="PANTHER" id="PTHR30582:SF24">
    <property type="entry name" value="L,D-TRANSPEPTIDASE ERFK_SRFK-RELATED"/>
    <property type="match status" value="1"/>
</dbReference>
<dbReference type="Proteomes" id="UP001054820">
    <property type="component" value="Chromosome"/>
</dbReference>
<dbReference type="InterPro" id="IPR050979">
    <property type="entry name" value="LD-transpeptidase"/>
</dbReference>
<keyword evidence="6 9" id="KW-0133">Cell shape</keyword>
<protein>
    <recommendedName>
        <fullName evidence="10">L,D-TPase catalytic domain-containing protein</fullName>
    </recommendedName>
</protein>
<feature type="domain" description="L,D-TPase catalytic" evidence="10">
    <location>
        <begin position="1"/>
        <end position="106"/>
    </location>
</feature>
<evidence type="ECO:0000256" key="4">
    <source>
        <dbReference type="ARBA" id="ARBA00022679"/>
    </source>
</evidence>
<reference evidence="11" key="1">
    <citation type="journal article" date="2022" name="Arch. Microbiol.">
        <title>Thiomicrorhabdus immobilis sp. nov., a mesophilic sulfur-oxidizing bacterium isolated from sediment of a brackish lake in northern Japan.</title>
        <authorList>
            <person name="Kojima H."/>
            <person name="Mochizuki J."/>
            <person name="Kanda M."/>
            <person name="Watanabe T."/>
            <person name="Fukui M."/>
        </authorList>
    </citation>
    <scope>NUCLEOTIDE SEQUENCE</scope>
    <source>
        <strain evidence="11">Am19</strain>
    </source>
</reference>
<keyword evidence="8 9" id="KW-0961">Cell wall biogenesis/degradation</keyword>
<comment type="similarity">
    <text evidence="2">Belongs to the YkuD family.</text>
</comment>
<keyword evidence="7 9" id="KW-0573">Peptidoglycan synthesis</keyword>
<dbReference type="CDD" id="cd16913">
    <property type="entry name" value="YkuD_like"/>
    <property type="match status" value="1"/>
</dbReference>
<evidence type="ECO:0000259" key="10">
    <source>
        <dbReference type="PROSITE" id="PS52029"/>
    </source>
</evidence>
<dbReference type="Pfam" id="PF03734">
    <property type="entry name" value="YkuD"/>
    <property type="match status" value="1"/>
</dbReference>
<name>A0ABM7MDJ1_9GAMM</name>
<dbReference type="InterPro" id="IPR038063">
    <property type="entry name" value="Transpep_catalytic_dom"/>
</dbReference>
<evidence type="ECO:0000256" key="2">
    <source>
        <dbReference type="ARBA" id="ARBA00005992"/>
    </source>
</evidence>
<evidence type="ECO:0000256" key="9">
    <source>
        <dbReference type="PROSITE-ProRule" id="PRU01373"/>
    </source>
</evidence>
<dbReference type="SUPFAM" id="SSF141523">
    <property type="entry name" value="L,D-transpeptidase catalytic domain-like"/>
    <property type="match status" value="1"/>
</dbReference>
<accession>A0ABM7MDJ1</accession>
<evidence type="ECO:0000256" key="3">
    <source>
        <dbReference type="ARBA" id="ARBA00022676"/>
    </source>
</evidence>
<evidence type="ECO:0000313" key="11">
    <source>
        <dbReference type="EMBL" id="BCN93459.1"/>
    </source>
</evidence>
<feature type="active site" description="Proton donor/acceptor" evidence="9">
    <location>
        <position position="66"/>
    </location>
</feature>